<dbReference type="InterPro" id="IPR027417">
    <property type="entry name" value="P-loop_NTPase"/>
</dbReference>
<dbReference type="EMBL" id="LR796189">
    <property type="protein sequence ID" value="CAB4124697.1"/>
    <property type="molecule type" value="Genomic_DNA"/>
</dbReference>
<proteinExistence type="predicted"/>
<reference evidence="2" key="1">
    <citation type="submission" date="2020-04" db="EMBL/GenBank/DDBJ databases">
        <authorList>
            <person name="Chiriac C."/>
            <person name="Salcher M."/>
            <person name="Ghai R."/>
            <person name="Kavagutti S V."/>
        </authorList>
    </citation>
    <scope>NUCLEOTIDE SEQUENCE</scope>
</reference>
<dbReference type="SUPFAM" id="SSF52540">
    <property type="entry name" value="P-loop containing nucleoside triphosphate hydrolases"/>
    <property type="match status" value="1"/>
</dbReference>
<keyword evidence="1" id="KW-0175">Coiled coil</keyword>
<keyword evidence="2" id="KW-0540">Nuclease</keyword>
<sequence length="571" mass="64977">MKIKNLKIHNILSIEDAEIEFGNSGLVLIEGFDYDTNRANGAGKSAIFNALSFALYDEVPKRITKSEILRRGTSSGYSEVTLDVVGREIKIKRERPVACTYYIDGNQVDMTQEAFVKMIGLNYDQFLTTMYNSQDSGNRFVFLNDRGKKEFLLNIMNLGDFNNLKKNVVDNISKLNIEEGINKTKVEGFKNSINIYKQQLVDPKSIQATVDQLTLDVNFYITKIKELEQITEPDISKYSDLEKNIQNKLFNIQLLRQQCQVKRSELKHLQNLTHDTECPDCEAHLNIINGKAVKAGNQKAIDDQILVVSININELETGILKENEIKQLSDKVKLKKAEDYKEYNTAQNAISEYKNSISYKQREIKNLSMQVEQQNTIKNNMREVIVKTTLLNDRLKEILNDKEMLETIGLFFDPTGAPAYIMDGIVDSFNDSVTDYINYIWPNASYSLQTFKENKDKTISTKFSESLMINGKDTSIGSLSGGELRALSLAIDFAVIDILKNKFSTDLNPIILDEPFNGLDTAGKEMVIELLEKLALDKEIWIVDHSSESKSMFDRTVRVEKRNGISSIMNE</sequence>
<dbReference type="GO" id="GO:0004519">
    <property type="term" value="F:endonuclease activity"/>
    <property type="evidence" value="ECO:0007669"/>
    <property type="project" value="UniProtKB-KW"/>
</dbReference>
<dbReference type="PANTHER" id="PTHR32114">
    <property type="entry name" value="ABC TRANSPORTER ABCH.3"/>
    <property type="match status" value="1"/>
</dbReference>
<dbReference type="Gene3D" id="3.40.50.300">
    <property type="entry name" value="P-loop containing nucleotide triphosphate hydrolases"/>
    <property type="match status" value="2"/>
</dbReference>
<organism evidence="2">
    <name type="scientific">uncultured Caudovirales phage</name>
    <dbReference type="NCBI Taxonomy" id="2100421"/>
    <lineage>
        <taxon>Viruses</taxon>
        <taxon>Duplodnaviria</taxon>
        <taxon>Heunggongvirae</taxon>
        <taxon>Uroviricota</taxon>
        <taxon>Caudoviricetes</taxon>
        <taxon>Peduoviridae</taxon>
        <taxon>Maltschvirus</taxon>
        <taxon>Maltschvirus maltsch</taxon>
    </lineage>
</organism>
<gene>
    <name evidence="2" type="ORF">UFOVP53_23</name>
</gene>
<keyword evidence="2" id="KW-0255">Endonuclease</keyword>
<protein>
    <submittedName>
        <fullName evidence="2">Endonuclease subunit</fullName>
    </submittedName>
</protein>
<dbReference type="Pfam" id="PF13558">
    <property type="entry name" value="SbcC_Walker_B"/>
    <property type="match status" value="1"/>
</dbReference>
<evidence type="ECO:0000313" key="2">
    <source>
        <dbReference type="EMBL" id="CAB4124697.1"/>
    </source>
</evidence>
<accession>A0A6J5KUS6</accession>
<dbReference type="PANTHER" id="PTHR32114:SF2">
    <property type="entry name" value="ABC TRANSPORTER ABCH.3"/>
    <property type="match status" value="1"/>
</dbReference>
<name>A0A6J5KUS6_9CAUD</name>
<evidence type="ECO:0000256" key="1">
    <source>
        <dbReference type="SAM" id="Coils"/>
    </source>
</evidence>
<feature type="coiled-coil region" evidence="1">
    <location>
        <begin position="210"/>
        <end position="272"/>
    </location>
</feature>
<keyword evidence="2" id="KW-0378">Hydrolase</keyword>